<dbReference type="PROSITE" id="PS51257">
    <property type="entry name" value="PROKAR_LIPOPROTEIN"/>
    <property type="match status" value="1"/>
</dbReference>
<dbReference type="SUPFAM" id="SSF54373">
    <property type="entry name" value="FAD-linked reductases, C-terminal domain"/>
    <property type="match status" value="1"/>
</dbReference>
<dbReference type="Proteomes" id="UP001425155">
    <property type="component" value="Unassembled WGS sequence"/>
</dbReference>
<dbReference type="Pfam" id="PF01593">
    <property type="entry name" value="Amino_oxidase"/>
    <property type="match status" value="3"/>
</dbReference>
<gene>
    <name evidence="4" type="ORF">WJX64_12250</name>
</gene>
<keyword evidence="2" id="KW-0732">Signal</keyword>
<evidence type="ECO:0000259" key="3">
    <source>
        <dbReference type="Pfam" id="PF01593"/>
    </source>
</evidence>
<feature type="domain" description="Amine oxidase" evidence="3">
    <location>
        <begin position="43"/>
        <end position="119"/>
    </location>
</feature>
<accession>A0ABU9W6R0</accession>
<evidence type="ECO:0000256" key="2">
    <source>
        <dbReference type="SAM" id="SignalP"/>
    </source>
</evidence>
<feature type="chain" id="PRO_5046199003" evidence="2">
    <location>
        <begin position="21"/>
        <end position="497"/>
    </location>
</feature>
<organism evidence="4 5">
    <name type="scientific">Leifsonia stereocauli</name>
    <dbReference type="NCBI Taxonomy" id="3134136"/>
    <lineage>
        <taxon>Bacteria</taxon>
        <taxon>Bacillati</taxon>
        <taxon>Actinomycetota</taxon>
        <taxon>Actinomycetes</taxon>
        <taxon>Micrococcales</taxon>
        <taxon>Microbacteriaceae</taxon>
        <taxon>Leifsonia</taxon>
    </lineage>
</organism>
<dbReference type="PANTHER" id="PTHR10742:SF410">
    <property type="entry name" value="LYSINE-SPECIFIC HISTONE DEMETHYLASE 2"/>
    <property type="match status" value="1"/>
</dbReference>
<dbReference type="InterPro" id="IPR002937">
    <property type="entry name" value="Amino_oxidase"/>
</dbReference>
<evidence type="ECO:0000256" key="1">
    <source>
        <dbReference type="SAM" id="MobiDB-lite"/>
    </source>
</evidence>
<dbReference type="InterPro" id="IPR050281">
    <property type="entry name" value="Flavin_monoamine_oxidase"/>
</dbReference>
<feature type="region of interest" description="Disordered" evidence="1">
    <location>
        <begin position="472"/>
        <end position="497"/>
    </location>
</feature>
<evidence type="ECO:0000313" key="4">
    <source>
        <dbReference type="EMBL" id="MEN1947320.1"/>
    </source>
</evidence>
<keyword evidence="5" id="KW-1185">Reference proteome</keyword>
<sequence length="497" mass="50286">MRRRTFLIAAVGALGTSVLAACTPQPRPTSSPSPTATTQPPASAVPQPLSMLRSRWSVDPFALGAASFAAVGSTSASRDDLAAAVDDRVFFAGEATSHDAPGTLSGAVASGSRAAGEVIAASDVSERIGVIGAGVAGLTAARALLDAGYDVVVVEARDRVGGRIDARASDSWPLAVDLGPTMIGDGDEALHSAVVAAGGDVVSFGRVDEVRTAAGTAVAVSGVGAAAVADAVEWSSKQPHDVPLSLAIGQSEAGALSTTPDDTGVSDADWLGYQLDSVVQPRTSAPDDRLSAWNGGATAPGDGVGGAIPLAGFGTLADDLADGVDVLLRSVVTRVVTRNDKVSLRLRTGESLTVDRVIVTLPLGVLKSGSVAFEPELPLPKARAVSILGMGDSDRVWLRFDEPFWSTDATVWSTIAAGSPVGLWVNLLPDTGYPVLVGTVAAGEAARLAAIDDDATVLAELLASLEPFLDDAKRAEAEGTGTETPTPTPTPSDAQSG</sequence>
<feature type="region of interest" description="Disordered" evidence="1">
    <location>
        <begin position="23"/>
        <end position="46"/>
    </location>
</feature>
<protein>
    <submittedName>
        <fullName evidence="4">FAD-dependent oxidoreductase</fullName>
    </submittedName>
</protein>
<evidence type="ECO:0000313" key="5">
    <source>
        <dbReference type="Proteomes" id="UP001425155"/>
    </source>
</evidence>
<dbReference type="Gene3D" id="3.50.50.60">
    <property type="entry name" value="FAD/NAD(P)-binding domain"/>
    <property type="match status" value="2"/>
</dbReference>
<dbReference type="Gene3D" id="3.90.660.10">
    <property type="match status" value="1"/>
</dbReference>
<feature type="domain" description="Amine oxidase" evidence="3">
    <location>
        <begin position="135"/>
        <end position="191"/>
    </location>
</feature>
<feature type="signal peptide" evidence="2">
    <location>
        <begin position="1"/>
        <end position="20"/>
    </location>
</feature>
<feature type="domain" description="Amine oxidase" evidence="3">
    <location>
        <begin position="308"/>
        <end position="470"/>
    </location>
</feature>
<dbReference type="PANTHER" id="PTHR10742">
    <property type="entry name" value="FLAVIN MONOAMINE OXIDASE"/>
    <property type="match status" value="1"/>
</dbReference>
<name>A0ABU9W6R0_9MICO</name>
<dbReference type="InterPro" id="IPR036188">
    <property type="entry name" value="FAD/NAD-bd_sf"/>
</dbReference>
<dbReference type="EMBL" id="JBCLVG010000002">
    <property type="protein sequence ID" value="MEN1947320.1"/>
    <property type="molecule type" value="Genomic_DNA"/>
</dbReference>
<dbReference type="SUPFAM" id="SSF51905">
    <property type="entry name" value="FAD/NAD(P)-binding domain"/>
    <property type="match status" value="2"/>
</dbReference>
<proteinExistence type="predicted"/>
<reference evidence="4 5" key="1">
    <citation type="submission" date="2024-03" db="EMBL/GenBank/DDBJ databases">
        <title>YIM 134122 draft genome.</title>
        <authorList>
            <person name="Zuo S."/>
            <person name="Xiong L."/>
        </authorList>
    </citation>
    <scope>NUCLEOTIDE SEQUENCE [LARGE SCALE GENOMIC DNA]</scope>
    <source>
        <strain evidence="4 5">YIM 134122</strain>
    </source>
</reference>
<dbReference type="RefSeq" id="WP_342114444.1">
    <property type="nucleotide sequence ID" value="NZ_JBCAUN010000002.1"/>
</dbReference>
<feature type="compositionally biased region" description="Low complexity" evidence="1">
    <location>
        <begin position="32"/>
        <end position="46"/>
    </location>
</feature>
<comment type="caution">
    <text evidence="4">The sequence shown here is derived from an EMBL/GenBank/DDBJ whole genome shotgun (WGS) entry which is preliminary data.</text>
</comment>